<organism evidence="2 3">
    <name type="scientific">Acorus calamus</name>
    <name type="common">Sweet flag</name>
    <dbReference type="NCBI Taxonomy" id="4465"/>
    <lineage>
        <taxon>Eukaryota</taxon>
        <taxon>Viridiplantae</taxon>
        <taxon>Streptophyta</taxon>
        <taxon>Embryophyta</taxon>
        <taxon>Tracheophyta</taxon>
        <taxon>Spermatophyta</taxon>
        <taxon>Magnoliopsida</taxon>
        <taxon>Liliopsida</taxon>
        <taxon>Acoraceae</taxon>
        <taxon>Acorus</taxon>
    </lineage>
</organism>
<comment type="caution">
    <text evidence="2">The sequence shown here is derived from an EMBL/GenBank/DDBJ whole genome shotgun (WGS) entry which is preliminary data.</text>
</comment>
<keyword evidence="3" id="KW-1185">Reference proteome</keyword>
<protein>
    <submittedName>
        <fullName evidence="2">Uncharacterized protein</fullName>
    </submittedName>
</protein>
<gene>
    <name evidence="2" type="ORF">QJS10_CPB20g00068</name>
</gene>
<evidence type="ECO:0000313" key="3">
    <source>
        <dbReference type="Proteomes" id="UP001180020"/>
    </source>
</evidence>
<reference evidence="2" key="1">
    <citation type="journal article" date="2023" name="Nat. Commun.">
        <title>Diploid and tetraploid genomes of Acorus and the evolution of monocots.</title>
        <authorList>
            <person name="Ma L."/>
            <person name="Liu K.W."/>
            <person name="Li Z."/>
            <person name="Hsiao Y.Y."/>
            <person name="Qi Y."/>
            <person name="Fu T."/>
            <person name="Tang G.D."/>
            <person name="Zhang D."/>
            <person name="Sun W.H."/>
            <person name="Liu D.K."/>
            <person name="Li Y."/>
            <person name="Chen G.Z."/>
            <person name="Liu X.D."/>
            <person name="Liao X.Y."/>
            <person name="Jiang Y.T."/>
            <person name="Yu X."/>
            <person name="Hao Y."/>
            <person name="Huang J."/>
            <person name="Zhao X.W."/>
            <person name="Ke S."/>
            <person name="Chen Y.Y."/>
            <person name="Wu W.L."/>
            <person name="Hsu J.L."/>
            <person name="Lin Y.F."/>
            <person name="Huang M.D."/>
            <person name="Li C.Y."/>
            <person name="Huang L."/>
            <person name="Wang Z.W."/>
            <person name="Zhao X."/>
            <person name="Zhong W.Y."/>
            <person name="Peng D.H."/>
            <person name="Ahmad S."/>
            <person name="Lan S."/>
            <person name="Zhang J.S."/>
            <person name="Tsai W.C."/>
            <person name="Van de Peer Y."/>
            <person name="Liu Z.J."/>
        </authorList>
    </citation>
    <scope>NUCLEOTIDE SEQUENCE</scope>
    <source>
        <strain evidence="2">CP</strain>
    </source>
</reference>
<name>A0AAV9C8V2_ACOCL</name>
<evidence type="ECO:0000256" key="1">
    <source>
        <dbReference type="SAM" id="MobiDB-lite"/>
    </source>
</evidence>
<dbReference type="AlphaFoldDB" id="A0AAV9C8V2"/>
<feature type="compositionally biased region" description="Polar residues" evidence="1">
    <location>
        <begin position="55"/>
        <end position="72"/>
    </location>
</feature>
<feature type="region of interest" description="Disordered" evidence="1">
    <location>
        <begin position="49"/>
        <end position="72"/>
    </location>
</feature>
<dbReference type="EMBL" id="JAUJYO010000020">
    <property type="protein sequence ID" value="KAK1285182.1"/>
    <property type="molecule type" value="Genomic_DNA"/>
</dbReference>
<sequence>MLQISIRSDATTKNRGIWNREMQILHEVQSADSTTNANPLPRVWILHKTTRGSERNGQTGITKPTNGNKVHA</sequence>
<accession>A0AAV9C8V2</accession>
<proteinExistence type="predicted"/>
<reference evidence="2" key="2">
    <citation type="submission" date="2023-06" db="EMBL/GenBank/DDBJ databases">
        <authorList>
            <person name="Ma L."/>
            <person name="Liu K.-W."/>
            <person name="Li Z."/>
            <person name="Hsiao Y.-Y."/>
            <person name="Qi Y."/>
            <person name="Fu T."/>
            <person name="Tang G."/>
            <person name="Zhang D."/>
            <person name="Sun W.-H."/>
            <person name="Liu D.-K."/>
            <person name="Li Y."/>
            <person name="Chen G.-Z."/>
            <person name="Liu X.-D."/>
            <person name="Liao X.-Y."/>
            <person name="Jiang Y.-T."/>
            <person name="Yu X."/>
            <person name="Hao Y."/>
            <person name="Huang J."/>
            <person name="Zhao X.-W."/>
            <person name="Ke S."/>
            <person name="Chen Y.-Y."/>
            <person name="Wu W.-L."/>
            <person name="Hsu J.-L."/>
            <person name="Lin Y.-F."/>
            <person name="Huang M.-D."/>
            <person name="Li C.-Y."/>
            <person name="Huang L."/>
            <person name="Wang Z.-W."/>
            <person name="Zhao X."/>
            <person name="Zhong W.-Y."/>
            <person name="Peng D.-H."/>
            <person name="Ahmad S."/>
            <person name="Lan S."/>
            <person name="Zhang J.-S."/>
            <person name="Tsai W.-C."/>
            <person name="Van De Peer Y."/>
            <person name="Liu Z.-J."/>
        </authorList>
    </citation>
    <scope>NUCLEOTIDE SEQUENCE</scope>
    <source>
        <strain evidence="2">CP</strain>
        <tissue evidence="2">Leaves</tissue>
    </source>
</reference>
<dbReference type="Proteomes" id="UP001180020">
    <property type="component" value="Unassembled WGS sequence"/>
</dbReference>
<evidence type="ECO:0000313" key="2">
    <source>
        <dbReference type="EMBL" id="KAK1285182.1"/>
    </source>
</evidence>